<evidence type="ECO:0000256" key="5">
    <source>
        <dbReference type="ARBA" id="ARBA00023239"/>
    </source>
</evidence>
<dbReference type="Gene3D" id="3.40.50.1100">
    <property type="match status" value="2"/>
</dbReference>
<organism evidence="8 9">
    <name type="scientific">Wolfiporia cocos (strain MD-104)</name>
    <name type="common">Brown rot fungus</name>
    <dbReference type="NCBI Taxonomy" id="742152"/>
    <lineage>
        <taxon>Eukaryota</taxon>
        <taxon>Fungi</taxon>
        <taxon>Dikarya</taxon>
        <taxon>Basidiomycota</taxon>
        <taxon>Agaricomycotina</taxon>
        <taxon>Agaricomycetes</taxon>
        <taxon>Polyporales</taxon>
        <taxon>Phaeolaceae</taxon>
        <taxon>Wolfiporia</taxon>
    </lineage>
</organism>
<dbReference type="InterPro" id="IPR001926">
    <property type="entry name" value="TrpB-like_PALP"/>
</dbReference>
<evidence type="ECO:0000256" key="1">
    <source>
        <dbReference type="ARBA" id="ARBA00001933"/>
    </source>
</evidence>
<reference evidence="8 9" key="1">
    <citation type="journal article" date="2012" name="Science">
        <title>The Paleozoic origin of enzymatic lignin decomposition reconstructed from 31 fungal genomes.</title>
        <authorList>
            <person name="Floudas D."/>
            <person name="Binder M."/>
            <person name="Riley R."/>
            <person name="Barry K."/>
            <person name="Blanchette R.A."/>
            <person name="Henrissat B."/>
            <person name="Martinez A.T."/>
            <person name="Otillar R."/>
            <person name="Spatafora J.W."/>
            <person name="Yadav J.S."/>
            <person name="Aerts A."/>
            <person name="Benoit I."/>
            <person name="Boyd A."/>
            <person name="Carlson A."/>
            <person name="Copeland A."/>
            <person name="Coutinho P.M."/>
            <person name="de Vries R.P."/>
            <person name="Ferreira P."/>
            <person name="Findley K."/>
            <person name="Foster B."/>
            <person name="Gaskell J."/>
            <person name="Glotzer D."/>
            <person name="Gorecki P."/>
            <person name="Heitman J."/>
            <person name="Hesse C."/>
            <person name="Hori C."/>
            <person name="Igarashi K."/>
            <person name="Jurgens J.A."/>
            <person name="Kallen N."/>
            <person name="Kersten P."/>
            <person name="Kohler A."/>
            <person name="Kuees U."/>
            <person name="Kumar T.K.A."/>
            <person name="Kuo A."/>
            <person name="LaButti K."/>
            <person name="Larrondo L.F."/>
            <person name="Lindquist E."/>
            <person name="Ling A."/>
            <person name="Lombard V."/>
            <person name="Lucas S."/>
            <person name="Lundell T."/>
            <person name="Martin R."/>
            <person name="McLaughlin D.J."/>
            <person name="Morgenstern I."/>
            <person name="Morin E."/>
            <person name="Murat C."/>
            <person name="Nagy L.G."/>
            <person name="Nolan M."/>
            <person name="Ohm R.A."/>
            <person name="Patyshakuliyeva A."/>
            <person name="Rokas A."/>
            <person name="Ruiz-Duenas F.J."/>
            <person name="Sabat G."/>
            <person name="Salamov A."/>
            <person name="Samejima M."/>
            <person name="Schmutz J."/>
            <person name="Slot J.C."/>
            <person name="St John F."/>
            <person name="Stenlid J."/>
            <person name="Sun H."/>
            <person name="Sun S."/>
            <person name="Syed K."/>
            <person name="Tsang A."/>
            <person name="Wiebenga A."/>
            <person name="Young D."/>
            <person name="Pisabarro A."/>
            <person name="Eastwood D.C."/>
            <person name="Martin F."/>
            <person name="Cullen D."/>
            <person name="Grigoriev I.V."/>
            <person name="Hibbett D.S."/>
        </authorList>
    </citation>
    <scope>NUCLEOTIDE SEQUENCE [LARGE SCALE GENOMIC DNA]</scope>
    <source>
        <strain evidence="8 9">MD-104</strain>
    </source>
</reference>
<dbReference type="EC" id="4.3.1.17" evidence="3"/>
<comment type="cofactor">
    <cofactor evidence="1">
        <name>pyridoxal 5'-phosphate</name>
        <dbReference type="ChEBI" id="CHEBI:597326"/>
    </cofactor>
</comment>
<comment type="catalytic activity">
    <reaction evidence="6">
        <text>L-serine = pyruvate + NH4(+)</text>
        <dbReference type="Rhea" id="RHEA:19169"/>
        <dbReference type="ChEBI" id="CHEBI:15361"/>
        <dbReference type="ChEBI" id="CHEBI:28938"/>
        <dbReference type="ChEBI" id="CHEBI:33384"/>
        <dbReference type="EC" id="4.3.1.17"/>
    </reaction>
</comment>
<evidence type="ECO:0000256" key="4">
    <source>
        <dbReference type="ARBA" id="ARBA00022898"/>
    </source>
</evidence>
<accession>A0A2H3J7J3</accession>
<dbReference type="InterPro" id="IPR036052">
    <property type="entry name" value="TrpB-like_PALP_sf"/>
</dbReference>
<sequence>MPDFEHDSGKLWLETPLIYSPHYSARLGSNVYLKLENLQPCHSFKYRGITHFIQDCLHKHGREVHLVIASGGNAGLAAAYAARALGVHCTVYMPNTAGNSTIAFIKAQGAKTVVVGNYYVDAFNAAEEAIKSDPLAVMVPAYDDPLVWEGHGSMIDETARQLPAGTKPDAIFCSVGGGGLLGGVMSGCRAVGWDDVPLVTLETYGCNCFYQTLAVNPGIFATPSSDPPEGVSVVHDTRYDVDVAHLSSLTSRAACLAASSPAAGVVANALKWKGGIKSVCVPDELAMVAALDLAETHKLLVELACSTVLTPAYAPAILDQLMPPKASGEARTVVFIICGGFKVTLKELEEYRQIIDADLRNGKEWDVACNGEKWEIEKWHL</sequence>
<dbReference type="OrthoDB" id="7773036at2759"/>
<dbReference type="GO" id="GO:0004794">
    <property type="term" value="F:threonine deaminase activity"/>
    <property type="evidence" value="ECO:0007669"/>
    <property type="project" value="TreeGrafter"/>
</dbReference>
<dbReference type="Pfam" id="PF00291">
    <property type="entry name" value="PALP"/>
    <property type="match status" value="1"/>
</dbReference>
<keyword evidence="4" id="KW-0663">Pyridoxal phosphate</keyword>
<dbReference type="InterPro" id="IPR050147">
    <property type="entry name" value="Ser/Thr_Dehydratase"/>
</dbReference>
<keyword evidence="5" id="KW-0456">Lyase</keyword>
<evidence type="ECO:0000259" key="7">
    <source>
        <dbReference type="Pfam" id="PF00291"/>
    </source>
</evidence>
<dbReference type="GO" id="GO:0003941">
    <property type="term" value="F:L-serine ammonia-lyase activity"/>
    <property type="evidence" value="ECO:0007669"/>
    <property type="project" value="UniProtKB-EC"/>
</dbReference>
<dbReference type="PANTHER" id="PTHR48078:SF2">
    <property type="entry name" value="CATABOLIC L-SERINE_THREONINE DEHYDRATASE"/>
    <property type="match status" value="1"/>
</dbReference>
<dbReference type="STRING" id="742152.A0A2H3J7J3"/>
<dbReference type="GO" id="GO:0006567">
    <property type="term" value="P:L-threonine catabolic process"/>
    <property type="evidence" value="ECO:0007669"/>
    <property type="project" value="TreeGrafter"/>
</dbReference>
<dbReference type="SUPFAM" id="SSF53686">
    <property type="entry name" value="Tryptophan synthase beta subunit-like PLP-dependent enzymes"/>
    <property type="match status" value="1"/>
</dbReference>
<protein>
    <recommendedName>
        <fullName evidence="3">L-serine ammonia-lyase</fullName>
        <ecNumber evidence="3">4.3.1.17</ecNumber>
    </recommendedName>
</protein>
<dbReference type="PANTHER" id="PTHR48078">
    <property type="entry name" value="THREONINE DEHYDRATASE, MITOCHONDRIAL-RELATED"/>
    <property type="match status" value="1"/>
</dbReference>
<dbReference type="AlphaFoldDB" id="A0A2H3J7J3"/>
<evidence type="ECO:0000313" key="9">
    <source>
        <dbReference type="Proteomes" id="UP000218811"/>
    </source>
</evidence>
<proteinExistence type="inferred from homology"/>
<gene>
    <name evidence="8" type="ORF">WOLCODRAFT_96098</name>
</gene>
<dbReference type="EMBL" id="KB467942">
    <property type="protein sequence ID" value="PCH37911.1"/>
    <property type="molecule type" value="Genomic_DNA"/>
</dbReference>
<dbReference type="OMA" id="KCTIFLP"/>
<comment type="similarity">
    <text evidence="2">Belongs to the serine/threonine dehydratase family.</text>
</comment>
<evidence type="ECO:0000256" key="3">
    <source>
        <dbReference type="ARBA" id="ARBA00012093"/>
    </source>
</evidence>
<evidence type="ECO:0000313" key="8">
    <source>
        <dbReference type="EMBL" id="PCH37911.1"/>
    </source>
</evidence>
<dbReference type="GO" id="GO:0006565">
    <property type="term" value="P:L-serine catabolic process"/>
    <property type="evidence" value="ECO:0007669"/>
    <property type="project" value="TreeGrafter"/>
</dbReference>
<dbReference type="GO" id="GO:0009097">
    <property type="term" value="P:isoleucine biosynthetic process"/>
    <property type="evidence" value="ECO:0007669"/>
    <property type="project" value="TreeGrafter"/>
</dbReference>
<evidence type="ECO:0000256" key="2">
    <source>
        <dbReference type="ARBA" id="ARBA00010869"/>
    </source>
</evidence>
<keyword evidence="9" id="KW-1185">Reference proteome</keyword>
<dbReference type="Proteomes" id="UP000218811">
    <property type="component" value="Unassembled WGS sequence"/>
</dbReference>
<name>A0A2H3J7J3_WOLCO</name>
<evidence type="ECO:0000256" key="6">
    <source>
        <dbReference type="ARBA" id="ARBA00049406"/>
    </source>
</evidence>
<feature type="domain" description="Tryptophan synthase beta chain-like PALP" evidence="7">
    <location>
        <begin position="14"/>
        <end position="339"/>
    </location>
</feature>